<dbReference type="CDD" id="cd06222">
    <property type="entry name" value="RNase_H_like"/>
    <property type="match status" value="1"/>
</dbReference>
<dbReference type="SUPFAM" id="SSF53098">
    <property type="entry name" value="Ribonuclease H-like"/>
    <property type="match status" value="1"/>
</dbReference>
<dbReference type="EMBL" id="JAAIUW010000004">
    <property type="protein sequence ID" value="KAF7833912.1"/>
    <property type="molecule type" value="Genomic_DNA"/>
</dbReference>
<gene>
    <name evidence="2" type="ORF">G2W53_008771</name>
</gene>
<dbReference type="InterPro" id="IPR044730">
    <property type="entry name" value="RNase_H-like_dom_plant"/>
</dbReference>
<sequence>MPYYIQRLYRLCKASFSPDGPVSDEAIEKVREKLDWISKNLSSKWGTRDHLDWSSTFSITACSNEISCGGLIRDFKGAWVTGFSKKLGKGMVFTSELIGAILALKLGWYNNIKKLILETDSQDILHVAMSDCDNNCPHFMLTEELHELLSRNWHVKIRFTPRDANQECS</sequence>
<reference evidence="2" key="1">
    <citation type="submission" date="2020-09" db="EMBL/GenBank/DDBJ databases">
        <title>Genome-Enabled Discovery of Anthraquinone Biosynthesis in Senna tora.</title>
        <authorList>
            <person name="Kang S.-H."/>
            <person name="Pandey R.P."/>
            <person name="Lee C.-M."/>
            <person name="Sim J.-S."/>
            <person name="Jeong J.-T."/>
            <person name="Choi B.-S."/>
            <person name="Jung M."/>
            <person name="Ginzburg D."/>
            <person name="Zhao K."/>
            <person name="Won S.Y."/>
            <person name="Oh T.-J."/>
            <person name="Yu Y."/>
            <person name="Kim N.-H."/>
            <person name="Lee O.R."/>
            <person name="Lee T.-H."/>
            <person name="Bashyal P."/>
            <person name="Kim T.-S."/>
            <person name="Lee W.-H."/>
            <person name="Kawkins C."/>
            <person name="Kim C.-K."/>
            <person name="Kim J.S."/>
            <person name="Ahn B.O."/>
            <person name="Rhee S.Y."/>
            <person name="Sohng J.K."/>
        </authorList>
    </citation>
    <scope>NUCLEOTIDE SEQUENCE</scope>
    <source>
        <tissue evidence="2">Leaf</tissue>
    </source>
</reference>
<dbReference type="GO" id="GO:0004523">
    <property type="term" value="F:RNA-DNA hybrid ribonuclease activity"/>
    <property type="evidence" value="ECO:0007669"/>
    <property type="project" value="InterPro"/>
</dbReference>
<proteinExistence type="predicted"/>
<dbReference type="OrthoDB" id="1752183at2759"/>
<dbReference type="AlphaFoldDB" id="A0A835CBG2"/>
<dbReference type="PANTHER" id="PTHR47723:SF19">
    <property type="entry name" value="POLYNUCLEOTIDYL TRANSFERASE, RIBONUCLEASE H-LIKE SUPERFAMILY PROTEIN"/>
    <property type="match status" value="1"/>
</dbReference>
<dbReference type="InterPro" id="IPR036397">
    <property type="entry name" value="RNaseH_sf"/>
</dbReference>
<dbReference type="InterPro" id="IPR053151">
    <property type="entry name" value="RNase_H-like"/>
</dbReference>
<dbReference type="Gene3D" id="3.30.420.10">
    <property type="entry name" value="Ribonuclease H-like superfamily/Ribonuclease H"/>
    <property type="match status" value="1"/>
</dbReference>
<dbReference type="Proteomes" id="UP000634136">
    <property type="component" value="Unassembled WGS sequence"/>
</dbReference>
<dbReference type="InterPro" id="IPR012337">
    <property type="entry name" value="RNaseH-like_sf"/>
</dbReference>
<organism evidence="2 3">
    <name type="scientific">Senna tora</name>
    <dbReference type="NCBI Taxonomy" id="362788"/>
    <lineage>
        <taxon>Eukaryota</taxon>
        <taxon>Viridiplantae</taxon>
        <taxon>Streptophyta</taxon>
        <taxon>Embryophyta</taxon>
        <taxon>Tracheophyta</taxon>
        <taxon>Spermatophyta</taxon>
        <taxon>Magnoliopsida</taxon>
        <taxon>eudicotyledons</taxon>
        <taxon>Gunneridae</taxon>
        <taxon>Pentapetalae</taxon>
        <taxon>rosids</taxon>
        <taxon>fabids</taxon>
        <taxon>Fabales</taxon>
        <taxon>Fabaceae</taxon>
        <taxon>Caesalpinioideae</taxon>
        <taxon>Cassia clade</taxon>
        <taxon>Senna</taxon>
    </lineage>
</organism>
<dbReference type="PANTHER" id="PTHR47723">
    <property type="entry name" value="OS05G0353850 PROTEIN"/>
    <property type="match status" value="1"/>
</dbReference>
<evidence type="ECO:0000313" key="2">
    <source>
        <dbReference type="EMBL" id="KAF7833912.1"/>
    </source>
</evidence>
<dbReference type="Pfam" id="PF13456">
    <property type="entry name" value="RVT_3"/>
    <property type="match status" value="1"/>
</dbReference>
<dbReference type="GO" id="GO:0003676">
    <property type="term" value="F:nucleic acid binding"/>
    <property type="evidence" value="ECO:0007669"/>
    <property type="project" value="InterPro"/>
</dbReference>
<name>A0A835CBG2_9FABA</name>
<protein>
    <submittedName>
        <fullName evidence="2">Plant cysteine oxidase 4-like</fullName>
    </submittedName>
</protein>
<dbReference type="InterPro" id="IPR002156">
    <property type="entry name" value="RNaseH_domain"/>
</dbReference>
<feature type="domain" description="RNase H type-1" evidence="1">
    <location>
        <begin position="67"/>
        <end position="166"/>
    </location>
</feature>
<evidence type="ECO:0000313" key="3">
    <source>
        <dbReference type="Proteomes" id="UP000634136"/>
    </source>
</evidence>
<evidence type="ECO:0000259" key="1">
    <source>
        <dbReference type="Pfam" id="PF13456"/>
    </source>
</evidence>
<keyword evidence="3" id="KW-1185">Reference proteome</keyword>
<accession>A0A835CBG2</accession>
<comment type="caution">
    <text evidence="2">The sequence shown here is derived from an EMBL/GenBank/DDBJ whole genome shotgun (WGS) entry which is preliminary data.</text>
</comment>